<feature type="binding site" evidence="4">
    <location>
        <position position="79"/>
    </location>
    <ligand>
        <name>Mg(2+)</name>
        <dbReference type="ChEBI" id="CHEBI:18420"/>
        <label>1</label>
        <note>catalytic</note>
    </ligand>
</feature>
<evidence type="ECO:0000313" key="6">
    <source>
        <dbReference type="Proteomes" id="UP000199350"/>
    </source>
</evidence>
<feature type="binding site" evidence="4">
    <location>
        <position position="98"/>
    </location>
    <ligand>
        <name>Mg(2+)</name>
        <dbReference type="ChEBI" id="CHEBI:18420"/>
        <label>1</label>
        <note>catalytic</note>
    </ligand>
</feature>
<dbReference type="Gene3D" id="3.30.540.10">
    <property type="entry name" value="Fructose-1,6-Bisphosphatase, subunit A, domain 1"/>
    <property type="match status" value="1"/>
</dbReference>
<dbReference type="OrthoDB" id="9772456at2"/>
<dbReference type="SUPFAM" id="SSF56655">
    <property type="entry name" value="Carbohydrate phosphatase"/>
    <property type="match status" value="1"/>
</dbReference>
<feature type="binding site" evidence="4">
    <location>
        <position position="95"/>
    </location>
    <ligand>
        <name>Mg(2+)</name>
        <dbReference type="ChEBI" id="CHEBI:18420"/>
        <label>1</label>
        <note>catalytic</note>
    </ligand>
</feature>
<dbReference type="PANTHER" id="PTHR20854:SF4">
    <property type="entry name" value="INOSITOL-1-MONOPHOSPHATASE-RELATED"/>
    <property type="match status" value="1"/>
</dbReference>
<dbReference type="CDD" id="cd01637">
    <property type="entry name" value="IMPase_like"/>
    <property type="match status" value="1"/>
</dbReference>
<evidence type="ECO:0000256" key="4">
    <source>
        <dbReference type="PIRSR" id="PIRSR600760-2"/>
    </source>
</evidence>
<organism evidence="5 6">
    <name type="scientific">Corynebacterium mycetoides</name>
    <dbReference type="NCBI Taxonomy" id="38302"/>
    <lineage>
        <taxon>Bacteria</taxon>
        <taxon>Bacillati</taxon>
        <taxon>Actinomycetota</taxon>
        <taxon>Actinomycetes</taxon>
        <taxon>Mycobacteriales</taxon>
        <taxon>Corynebacteriaceae</taxon>
        <taxon>Corynebacterium</taxon>
    </lineage>
</organism>
<dbReference type="Proteomes" id="UP000199350">
    <property type="component" value="Chromosome I"/>
</dbReference>
<keyword evidence="1 4" id="KW-0479">Metal-binding</keyword>
<dbReference type="AlphaFoldDB" id="A0A1G9L7F9"/>
<dbReference type="PROSITE" id="PS00629">
    <property type="entry name" value="IMP_1"/>
    <property type="match status" value="1"/>
</dbReference>
<dbReference type="InterPro" id="IPR020583">
    <property type="entry name" value="Inositol_monoP_metal-BS"/>
</dbReference>
<keyword evidence="3 4" id="KW-0460">Magnesium</keyword>
<dbReference type="GO" id="GO:0006020">
    <property type="term" value="P:inositol metabolic process"/>
    <property type="evidence" value="ECO:0007669"/>
    <property type="project" value="TreeGrafter"/>
</dbReference>
<dbReference type="Gene3D" id="3.40.190.80">
    <property type="match status" value="1"/>
</dbReference>
<dbReference type="GO" id="GO:0007165">
    <property type="term" value="P:signal transduction"/>
    <property type="evidence" value="ECO:0007669"/>
    <property type="project" value="TreeGrafter"/>
</dbReference>
<dbReference type="RefSeq" id="WP_092147194.1">
    <property type="nucleotide sequence ID" value="NZ_LT629700.1"/>
</dbReference>
<evidence type="ECO:0000313" key="5">
    <source>
        <dbReference type="EMBL" id="SDL57871.1"/>
    </source>
</evidence>
<evidence type="ECO:0000256" key="2">
    <source>
        <dbReference type="ARBA" id="ARBA00022801"/>
    </source>
</evidence>
<accession>A0A1G9L7F9</accession>
<keyword evidence="6" id="KW-1185">Reference proteome</keyword>
<dbReference type="GO" id="GO:0008934">
    <property type="term" value="F:inositol monophosphate 1-phosphatase activity"/>
    <property type="evidence" value="ECO:0007669"/>
    <property type="project" value="TreeGrafter"/>
</dbReference>
<evidence type="ECO:0000256" key="1">
    <source>
        <dbReference type="ARBA" id="ARBA00022723"/>
    </source>
</evidence>
<name>A0A1G9L7F9_9CORY</name>
<evidence type="ECO:0000256" key="3">
    <source>
        <dbReference type="ARBA" id="ARBA00022842"/>
    </source>
</evidence>
<protein>
    <submittedName>
        <fullName evidence="5">Fructose-1,6-bisphosphatase</fullName>
    </submittedName>
</protein>
<dbReference type="PANTHER" id="PTHR20854">
    <property type="entry name" value="INOSITOL MONOPHOSPHATASE"/>
    <property type="match status" value="1"/>
</dbReference>
<sequence length="271" mass="28182">MVSMTAAFISAHADSDDATLAAALVEHAGHLALRMRDDGLSTQQKTSVSDVVTDADRAAEQFVADALEALRPDDGVVGEEGASRASASGRTWVIDPVDGTYNFSRGSDYFCSALALVDGAVGAPEEILVGAVHRPAFATTWLAAGGVATRNGERLPQLEDAGLDQLALATYLHPRSMSNEAIHKVWVSAVKDAATIRMWGAGSLDLATVASGGIGGWLQHSVADWDWLPGKALVEAVGGRAIKVEAGGVTWCVAGNPLIVDEVAGKLTEHV</sequence>
<gene>
    <name evidence="5" type="ORF">SAMN04488535_0042</name>
</gene>
<comment type="cofactor">
    <cofactor evidence="4">
        <name>Mg(2+)</name>
        <dbReference type="ChEBI" id="CHEBI:18420"/>
    </cofactor>
</comment>
<keyword evidence="2" id="KW-0378">Hydrolase</keyword>
<dbReference type="PRINTS" id="PR00377">
    <property type="entry name" value="IMPHPHTASES"/>
</dbReference>
<dbReference type="Pfam" id="PF00459">
    <property type="entry name" value="Inositol_P"/>
    <property type="match status" value="1"/>
</dbReference>
<reference evidence="6" key="1">
    <citation type="submission" date="2016-10" db="EMBL/GenBank/DDBJ databases">
        <authorList>
            <person name="Varghese N."/>
            <person name="Submissions S."/>
        </authorList>
    </citation>
    <scope>NUCLEOTIDE SEQUENCE [LARGE SCALE GENOMIC DNA]</scope>
    <source>
        <strain evidence="6">DSM 20632</strain>
    </source>
</reference>
<dbReference type="STRING" id="38302.SAMN04488535_0042"/>
<dbReference type="GO" id="GO:0046872">
    <property type="term" value="F:metal ion binding"/>
    <property type="evidence" value="ECO:0007669"/>
    <property type="project" value="UniProtKB-KW"/>
</dbReference>
<feature type="binding site" evidence="4">
    <location>
        <position position="226"/>
    </location>
    <ligand>
        <name>Mg(2+)</name>
        <dbReference type="ChEBI" id="CHEBI:18420"/>
        <label>1</label>
        <note>catalytic</note>
    </ligand>
</feature>
<proteinExistence type="predicted"/>
<dbReference type="InterPro" id="IPR000760">
    <property type="entry name" value="Inositol_monophosphatase-like"/>
</dbReference>
<dbReference type="EMBL" id="LT629700">
    <property type="protein sequence ID" value="SDL57871.1"/>
    <property type="molecule type" value="Genomic_DNA"/>
</dbReference>